<dbReference type="EMBL" id="BMLP01000008">
    <property type="protein sequence ID" value="GGO37000.1"/>
    <property type="molecule type" value="Genomic_DNA"/>
</dbReference>
<protein>
    <submittedName>
        <fullName evidence="4">TetR family transcriptional regulator</fullName>
    </submittedName>
</protein>
<keyword evidence="1 2" id="KW-0238">DNA-binding</keyword>
<evidence type="ECO:0000313" key="4">
    <source>
        <dbReference type="EMBL" id="GGO37000.1"/>
    </source>
</evidence>
<comment type="caution">
    <text evidence="4">The sequence shown here is derived from an EMBL/GenBank/DDBJ whole genome shotgun (WGS) entry which is preliminary data.</text>
</comment>
<dbReference type="Gene3D" id="1.10.357.10">
    <property type="entry name" value="Tetracycline Repressor, domain 2"/>
    <property type="match status" value="1"/>
</dbReference>
<proteinExistence type="predicted"/>
<dbReference type="AlphaFoldDB" id="A0A917YLU7"/>
<evidence type="ECO:0000256" key="1">
    <source>
        <dbReference type="ARBA" id="ARBA00023125"/>
    </source>
</evidence>
<feature type="DNA-binding region" description="H-T-H motif" evidence="2">
    <location>
        <begin position="35"/>
        <end position="54"/>
    </location>
</feature>
<dbReference type="SUPFAM" id="SSF46689">
    <property type="entry name" value="Homeodomain-like"/>
    <property type="match status" value="1"/>
</dbReference>
<dbReference type="RefSeq" id="WP_146287989.1">
    <property type="nucleotide sequence ID" value="NZ_BMLP01000008.1"/>
</dbReference>
<keyword evidence="5" id="KW-1185">Reference proteome</keyword>
<dbReference type="PROSITE" id="PS50977">
    <property type="entry name" value="HTH_TETR_2"/>
    <property type="match status" value="1"/>
</dbReference>
<reference evidence="4 5" key="1">
    <citation type="journal article" date="2014" name="Int. J. Syst. Evol. Microbiol.">
        <title>Complete genome sequence of Corynebacterium casei LMG S-19264T (=DSM 44701T), isolated from a smear-ripened cheese.</title>
        <authorList>
            <consortium name="US DOE Joint Genome Institute (JGI-PGF)"/>
            <person name="Walter F."/>
            <person name="Albersmeier A."/>
            <person name="Kalinowski J."/>
            <person name="Ruckert C."/>
        </authorList>
    </citation>
    <scope>NUCLEOTIDE SEQUENCE [LARGE SCALE GENOMIC DNA]</scope>
    <source>
        <strain evidence="4 5">CGMCC 1.7029</strain>
    </source>
</reference>
<accession>A0A917YLU7</accession>
<sequence>MKSDEPQETGWRGSREVWLDGALALLVEGGIDAVRIQPLSKRLRIARTSFYWHFSDRETLLAALSDRWVARTSDPMITACAAFAETETEAMLNLISCFLSDASFDSRLEFAIRSWALQDPAMMARLNDEDERRLAALIAMFHRWGHAALDAETRARAVYLTQIGYIAMQQREDLAIRMARIPAYVQIFTGTAPEARELARFHARHDFVPG</sequence>
<dbReference type="OrthoDB" id="3218408at2"/>
<dbReference type="GO" id="GO:0003677">
    <property type="term" value="F:DNA binding"/>
    <property type="evidence" value="ECO:0007669"/>
    <property type="project" value="UniProtKB-UniRule"/>
</dbReference>
<evidence type="ECO:0000256" key="2">
    <source>
        <dbReference type="PROSITE-ProRule" id="PRU00335"/>
    </source>
</evidence>
<dbReference type="InterPro" id="IPR009057">
    <property type="entry name" value="Homeodomain-like_sf"/>
</dbReference>
<feature type="domain" description="HTH tetR-type" evidence="3">
    <location>
        <begin position="12"/>
        <end position="72"/>
    </location>
</feature>
<dbReference type="InterPro" id="IPR001647">
    <property type="entry name" value="HTH_TetR"/>
</dbReference>
<name>A0A917YLU7_9RHOB</name>
<dbReference type="Proteomes" id="UP000598196">
    <property type="component" value="Unassembled WGS sequence"/>
</dbReference>
<organism evidence="4 5">
    <name type="scientific">Gemmobacter aquaticus</name>
    <dbReference type="NCBI Taxonomy" id="490185"/>
    <lineage>
        <taxon>Bacteria</taxon>
        <taxon>Pseudomonadati</taxon>
        <taxon>Pseudomonadota</taxon>
        <taxon>Alphaproteobacteria</taxon>
        <taxon>Rhodobacterales</taxon>
        <taxon>Paracoccaceae</taxon>
        <taxon>Gemmobacter</taxon>
    </lineage>
</organism>
<gene>
    <name evidence="4" type="ORF">GCM10010991_31880</name>
</gene>
<evidence type="ECO:0000313" key="5">
    <source>
        <dbReference type="Proteomes" id="UP000598196"/>
    </source>
</evidence>
<evidence type="ECO:0000259" key="3">
    <source>
        <dbReference type="PROSITE" id="PS50977"/>
    </source>
</evidence>
<dbReference type="Pfam" id="PF00440">
    <property type="entry name" value="TetR_N"/>
    <property type="match status" value="1"/>
</dbReference>